<sequence>MINFDWTSRRAFLLYGGVLVVILLFVFAYLTFIAPMNAKLETVQKQLEMEKKLLSAVEKKQPEEINPDIQSSRGLQQRVPVAPLSDQLLLSFERAEVLSDTTILTMTFGDETLDPENLSVIELEAEGEQEQQGQQSIEDGETGSNDETENIDPAQPEDKSSLPQGINRIKVNMSVRTSSYENMHAFISTLENNERILKVDNISFSGKHELDEMSEDDKKELLFTIQISAFYVTGLDELKDELPYVQYPEGADKENPFYQEEENEEKNDQQ</sequence>
<accession>A0A5R9FC49</accession>
<keyword evidence="2" id="KW-0812">Transmembrane</keyword>
<feature type="compositionally biased region" description="Acidic residues" evidence="1">
    <location>
        <begin position="138"/>
        <end position="150"/>
    </location>
</feature>
<proteinExistence type="predicted"/>
<organism evidence="3 4">
    <name type="scientific">Exobacillus caeni</name>
    <dbReference type="NCBI Taxonomy" id="2574798"/>
    <lineage>
        <taxon>Bacteria</taxon>
        <taxon>Bacillati</taxon>
        <taxon>Bacillota</taxon>
        <taxon>Bacilli</taxon>
        <taxon>Bacillales</taxon>
        <taxon>Guptibacillaceae</taxon>
        <taxon>Exobacillus</taxon>
    </lineage>
</organism>
<dbReference type="OrthoDB" id="2427034at2"/>
<keyword evidence="4" id="KW-1185">Reference proteome</keyword>
<evidence type="ECO:0000256" key="2">
    <source>
        <dbReference type="SAM" id="Phobius"/>
    </source>
</evidence>
<feature type="transmembrane region" description="Helical" evidence="2">
    <location>
        <begin position="12"/>
        <end position="32"/>
    </location>
</feature>
<dbReference type="EMBL" id="SWLG01000001">
    <property type="protein sequence ID" value="TLS39238.1"/>
    <property type="molecule type" value="Genomic_DNA"/>
</dbReference>
<evidence type="ECO:0000256" key="1">
    <source>
        <dbReference type="SAM" id="MobiDB-lite"/>
    </source>
</evidence>
<dbReference type="Pfam" id="PF10741">
    <property type="entry name" value="T2SSM_b"/>
    <property type="match status" value="1"/>
</dbReference>
<name>A0A5R9FC49_9BACL</name>
<dbReference type="InterPro" id="IPR014717">
    <property type="entry name" value="Transl_elong_EF1B/ribsomal_bS6"/>
</dbReference>
<dbReference type="RefSeq" id="WP_138122886.1">
    <property type="nucleotide sequence ID" value="NZ_SWLG01000001.1"/>
</dbReference>
<dbReference type="Gene3D" id="3.30.70.60">
    <property type="match status" value="1"/>
</dbReference>
<evidence type="ECO:0000313" key="4">
    <source>
        <dbReference type="Proteomes" id="UP000308230"/>
    </source>
</evidence>
<dbReference type="AlphaFoldDB" id="A0A5R9FC49"/>
<reference evidence="3 4" key="1">
    <citation type="submission" date="2019-04" db="EMBL/GenBank/DDBJ databases">
        <title>Bacillus caeni sp. nov., a bacterium isolated from mangrove sediment.</title>
        <authorList>
            <person name="Huang H."/>
            <person name="Mo K."/>
            <person name="Hu Y."/>
        </authorList>
    </citation>
    <scope>NUCLEOTIDE SEQUENCE [LARGE SCALE GENOMIC DNA]</scope>
    <source>
        <strain evidence="3 4">HB172195</strain>
    </source>
</reference>
<dbReference type="Proteomes" id="UP000308230">
    <property type="component" value="Unassembled WGS sequence"/>
</dbReference>
<dbReference type="InterPro" id="IPR034756">
    <property type="entry name" value="T2SSM_b"/>
</dbReference>
<feature type="region of interest" description="Disordered" evidence="1">
    <location>
        <begin position="126"/>
        <end position="165"/>
    </location>
</feature>
<comment type="caution">
    <text evidence="3">The sequence shown here is derived from an EMBL/GenBank/DDBJ whole genome shotgun (WGS) entry which is preliminary data.</text>
</comment>
<keyword evidence="2" id="KW-0472">Membrane</keyword>
<keyword evidence="2" id="KW-1133">Transmembrane helix</keyword>
<gene>
    <name evidence="3" type="ORF">FCL54_02720</name>
</gene>
<feature type="region of interest" description="Disordered" evidence="1">
    <location>
        <begin position="246"/>
        <end position="270"/>
    </location>
</feature>
<protein>
    <submittedName>
        <fullName evidence="3">Type II secretion system protein M</fullName>
    </submittedName>
</protein>
<feature type="compositionally biased region" description="Acidic residues" evidence="1">
    <location>
        <begin position="259"/>
        <end position="270"/>
    </location>
</feature>
<evidence type="ECO:0000313" key="3">
    <source>
        <dbReference type="EMBL" id="TLS39238.1"/>
    </source>
</evidence>